<dbReference type="Gene3D" id="3.20.80.10">
    <property type="entry name" value="Regulatory factor, effector binding domain"/>
    <property type="match status" value="1"/>
</dbReference>
<accession>A0A4Q9DWE4</accession>
<dbReference type="EMBL" id="SIRE01000003">
    <property type="protein sequence ID" value="TBL81359.1"/>
    <property type="molecule type" value="Genomic_DNA"/>
</dbReference>
<protein>
    <submittedName>
        <fullName evidence="1">AraC family transcriptional regulator</fullName>
    </submittedName>
</protein>
<sequence>MQSLVSVKVAVQPSFKALAVRTSVDTSKSGTREAWRILEEQLQAGDPRRVNSDTAYVFIPQKEWAEGVQTLWVGLAVHEFGEVPPKLEPLTIPETLCATVRVHGGEAHMNEAYDAMFWWLQESEEYELNTGQGVLGIEANRLSPVNPFVIPYSQMDLFDYDMLYPIRKRRN</sequence>
<evidence type="ECO:0000313" key="1">
    <source>
        <dbReference type="EMBL" id="TBL81359.1"/>
    </source>
</evidence>
<comment type="caution">
    <text evidence="1">The sequence shown here is derived from an EMBL/GenBank/DDBJ whole genome shotgun (WGS) entry which is preliminary data.</text>
</comment>
<dbReference type="Proteomes" id="UP000293142">
    <property type="component" value="Unassembled WGS sequence"/>
</dbReference>
<name>A0A4Q9DWE4_9BACL</name>
<organism evidence="1 2">
    <name type="scientific">Paenibacillus thalictri</name>
    <dbReference type="NCBI Taxonomy" id="2527873"/>
    <lineage>
        <taxon>Bacteria</taxon>
        <taxon>Bacillati</taxon>
        <taxon>Bacillota</taxon>
        <taxon>Bacilli</taxon>
        <taxon>Bacillales</taxon>
        <taxon>Paenibacillaceae</taxon>
        <taxon>Paenibacillus</taxon>
    </lineage>
</organism>
<dbReference type="InterPro" id="IPR011256">
    <property type="entry name" value="Reg_factor_effector_dom_sf"/>
</dbReference>
<dbReference type="AlphaFoldDB" id="A0A4Q9DWE4"/>
<reference evidence="1 2" key="1">
    <citation type="submission" date="2019-02" db="EMBL/GenBank/DDBJ databases">
        <title>Paenibacillus sp. nov., isolated from surface-sterilized tissue of Thalictrum simplex L.</title>
        <authorList>
            <person name="Tuo L."/>
        </authorList>
    </citation>
    <scope>NUCLEOTIDE SEQUENCE [LARGE SCALE GENOMIC DNA]</scope>
    <source>
        <strain evidence="1 2">N2SHLJ1</strain>
    </source>
</reference>
<dbReference type="RefSeq" id="WP_131012071.1">
    <property type="nucleotide sequence ID" value="NZ_SIRE01000003.1"/>
</dbReference>
<proteinExistence type="predicted"/>
<gene>
    <name evidence="1" type="ORF">EYB31_04565</name>
</gene>
<dbReference type="OrthoDB" id="2636499at2"/>
<keyword evidence="2" id="KW-1185">Reference proteome</keyword>
<dbReference type="SUPFAM" id="SSF55136">
    <property type="entry name" value="Probable bacterial effector-binding domain"/>
    <property type="match status" value="1"/>
</dbReference>
<evidence type="ECO:0000313" key="2">
    <source>
        <dbReference type="Proteomes" id="UP000293142"/>
    </source>
</evidence>